<evidence type="ECO:0000313" key="1">
    <source>
        <dbReference type="EMBL" id="QSB04629.1"/>
    </source>
</evidence>
<evidence type="ECO:0000313" key="2">
    <source>
        <dbReference type="Proteomes" id="UP000662939"/>
    </source>
</evidence>
<dbReference type="Proteomes" id="UP000662939">
    <property type="component" value="Chromosome"/>
</dbReference>
<gene>
    <name evidence="1" type="ORF">JQS30_12725</name>
</gene>
<dbReference type="AlphaFoldDB" id="A0A895XMK6"/>
<dbReference type="EMBL" id="CP070496">
    <property type="protein sequence ID" value="QSB04629.1"/>
    <property type="molecule type" value="Genomic_DNA"/>
</dbReference>
<reference evidence="1" key="1">
    <citation type="submission" date="2021-02" db="EMBL/GenBank/DDBJ databases">
        <title>Natronoglycomyces albus gen. nov., sp. nov, a haloalkaliphilic actinobacterium from a soda solonchak soil.</title>
        <authorList>
            <person name="Sorokin D.Y."/>
            <person name="Khijniak T.V."/>
            <person name="Zakharycheva A.P."/>
            <person name="Boueva O.V."/>
            <person name="Ariskina E.V."/>
            <person name="Hahnke R.L."/>
            <person name="Bunk B."/>
            <person name="Sproer C."/>
            <person name="Schumann P."/>
            <person name="Evtushenko L.I."/>
            <person name="Kublanov I.V."/>
        </authorList>
    </citation>
    <scope>NUCLEOTIDE SEQUENCE</scope>
    <source>
        <strain evidence="1">DSM 106290</strain>
    </source>
</reference>
<protein>
    <submittedName>
        <fullName evidence="1">Uncharacterized protein</fullName>
    </submittedName>
</protein>
<keyword evidence="2" id="KW-1185">Reference proteome</keyword>
<dbReference type="KEGG" id="nav:JQS30_12725"/>
<dbReference type="RefSeq" id="WP_213170626.1">
    <property type="nucleotide sequence ID" value="NZ_CP070496.1"/>
</dbReference>
<organism evidence="1 2">
    <name type="scientific">Natronoglycomyces albus</name>
    <dbReference type="NCBI Taxonomy" id="2811108"/>
    <lineage>
        <taxon>Bacteria</taxon>
        <taxon>Bacillati</taxon>
        <taxon>Actinomycetota</taxon>
        <taxon>Actinomycetes</taxon>
        <taxon>Glycomycetales</taxon>
        <taxon>Glycomycetaceae</taxon>
        <taxon>Natronoglycomyces</taxon>
    </lineage>
</organism>
<name>A0A895XMK6_9ACTN</name>
<accession>A0A895XMK6</accession>
<sequence length="121" mass="13479">MANHEQGDKVLDDALQQLRGWVNDDTRLCRELPIDESQHAALKERIKIVSDTLGVRPDVTRQSGVTLIELSRPDGVNANDVTFAGRVEDAYRVIAGDAFGDHEASLPRQGSRLGRWFKRAV</sequence>
<proteinExistence type="predicted"/>